<dbReference type="PATRIC" id="fig|56193.3.peg.5240"/>
<proteinExistence type="predicted"/>
<reference evidence="2 3" key="1">
    <citation type="submission" date="2015-04" db="EMBL/GenBank/DDBJ databases">
        <title>Genome sequence of aromatic hydrocarbons-degrading Sphingobium chungbukense DJ77.</title>
        <authorList>
            <person name="Kim Y.-C."/>
            <person name="Chae J.-C."/>
        </authorList>
    </citation>
    <scope>NUCLEOTIDE SEQUENCE [LARGE SCALE GENOMIC DNA]</scope>
    <source>
        <strain evidence="2 3">DJ77</strain>
    </source>
</reference>
<dbReference type="AlphaFoldDB" id="A0A0M3AHI2"/>
<keyword evidence="3" id="KW-1185">Reference proteome</keyword>
<evidence type="ECO:0008006" key="4">
    <source>
        <dbReference type="Google" id="ProtNLM"/>
    </source>
</evidence>
<name>A0A0M3AHI2_9SPHN</name>
<dbReference type="EMBL" id="LBIC01000020">
    <property type="protein sequence ID" value="KKW89542.1"/>
    <property type="molecule type" value="Genomic_DNA"/>
</dbReference>
<evidence type="ECO:0000313" key="2">
    <source>
        <dbReference type="EMBL" id="KKW89542.1"/>
    </source>
</evidence>
<feature type="signal peptide" evidence="1">
    <location>
        <begin position="1"/>
        <end position="20"/>
    </location>
</feature>
<sequence length="238" mass="24379">MRIALACASIAGASAGPAYAQYAEDVSASIEVATDERRRGLSWSDGDPVVRGSILIPVAAGLSLEATAVSLWGAERHGGADAVADLGAAYVRQTGGWRLRAQARYHLFPGVAGQGFGELGAGAGYLIGPASVDFHAVYAPRQSSIGGDNLALSVSAAVGVPGIPITVATWIGRSSGDARDTVAAARLRPDGSYWDYGASVDYLKGRWSAGLRYTDSSINAPGSYHTGATLIGRVGLSL</sequence>
<organism evidence="2 3">
    <name type="scientific">Sphingobium chungbukense</name>
    <dbReference type="NCBI Taxonomy" id="56193"/>
    <lineage>
        <taxon>Bacteria</taxon>
        <taxon>Pseudomonadati</taxon>
        <taxon>Pseudomonadota</taxon>
        <taxon>Alphaproteobacteria</taxon>
        <taxon>Sphingomonadales</taxon>
        <taxon>Sphingomonadaceae</taxon>
        <taxon>Sphingobium</taxon>
    </lineage>
</organism>
<evidence type="ECO:0000313" key="3">
    <source>
        <dbReference type="Proteomes" id="UP000033874"/>
    </source>
</evidence>
<dbReference type="InterPro" id="IPR010239">
    <property type="entry name" value="CHP02001"/>
</dbReference>
<dbReference type="Proteomes" id="UP000033874">
    <property type="component" value="Unassembled WGS sequence"/>
</dbReference>
<gene>
    <name evidence="2" type="ORF">YP76_24835</name>
</gene>
<evidence type="ECO:0000256" key="1">
    <source>
        <dbReference type="SAM" id="SignalP"/>
    </source>
</evidence>
<feature type="chain" id="PRO_5005650388" description="Cellulose biosynthesis protein BcsS" evidence="1">
    <location>
        <begin position="21"/>
        <end position="238"/>
    </location>
</feature>
<accession>A0A0M3AHI2</accession>
<protein>
    <recommendedName>
        <fullName evidence="4">Cellulose biosynthesis protein BcsS</fullName>
    </recommendedName>
</protein>
<comment type="caution">
    <text evidence="2">The sequence shown here is derived from an EMBL/GenBank/DDBJ whole genome shotgun (WGS) entry which is preliminary data.</text>
</comment>
<keyword evidence="1" id="KW-0732">Signal</keyword>
<dbReference type="Pfam" id="PF09694">
    <property type="entry name" value="Gcw_chp"/>
    <property type="match status" value="1"/>
</dbReference>